<dbReference type="GO" id="GO:0005930">
    <property type="term" value="C:axoneme"/>
    <property type="evidence" value="ECO:0007669"/>
    <property type="project" value="UniProtKB-SubCell"/>
</dbReference>
<evidence type="ECO:0000256" key="19">
    <source>
        <dbReference type="ARBA" id="ARBA00023201"/>
    </source>
</evidence>
<feature type="transmembrane region" description="Helical" evidence="27">
    <location>
        <begin position="706"/>
        <end position="724"/>
    </location>
</feature>
<sequence length="3184" mass="362039">MEQSVLVPPGPDSFQYFTRESLAAIEQRIAAEKAKNSKQDRKDNDDENGPKPNSDLEAGKTLPFIYGDIPPGMVSEPLEDMDPYYINKKEGVMCRAMMERQLREESSNMLIMCTILTNCVFMTMSNPPDWTKNVEYTFTGIYTFESLIKIIARGFCLEDFTFLRDPWNWLDFTVITFAYVTEFVDLGNVSALRTFRVLRALKTISVIPGLKTIVGALIQSVKKLSDVMILTVFCLSVFALIGLQLFMGNLRNKCLQWPPENFTLETNITSQLNSTIGENGTLVNSTVTPFDWKGYIEDERWRDTAGQGIVTLLQQFNAQSQYLVTSPQTQNSLAYVVTLLGQHSWQCPEGYTCVKAGRNPNYGYTSFDTFSWAFLSLFRLMTQDFWENLYQLTLRAAGKTYMIFFVLVIFLGSFYLINLILAVVAMAYEEQNQATMEEAEQKEAEFQQMLEQLKKQQEAAQSLLSIRGSLFSPRRNSRTSLFSFRGRAKDIGSENDFADDEHSTFEDNDSRRDSLFVPRRHGERRNSNISQASRSSRMLAVFPVNGKMHSTVDCNGVVSLVGGPSVPTSPVGQLLPEVIIDKPATDDNGTTTEAEMRKRISGSFHVSMDFLEDPALRERAMSIASILTNTVEELEESRQKCPPCWYKFANIFLIWDCSPHWLKVKHIVNLVVMDPFVDLAITICIVLNTLFMAMEHYPMTDEFNNVLSVGNLVFTGIFTAEMFLKIIAMDPYYYFQEGWNIFDGFIVTLSLVELGLADVEGLSVLRSFRLLRVFKLAKSWPTLNMLIKIIGNSVGALGNLTLVLAIIVFIFAVVGMQLFGKNYKECVCKIASDCVLPRWHMQDFFHSFLIVFRVLCGEWIETMWDCMEVAGQAMCLTVFMMVMVIGNLVVLNLFLALLLSSFSADNLAVTDDDNEMNNLQIAVARMQKGIDYVKRKAREFIQKAFVKKQKALDEIKPLEDLNNKNSCISNHTTVDLSKDHDYIKDANGTTSGIGTGSSVEKYIIDESDYMSFINNPSLTVTVPIAVGESDFENLNTEEFSSESDLEESKEKLNSSSSSEGSTVDIGLPAEEQPEAEPEEAQEPEACFTEGCVRRFKCCQVSIEEGRGKQWWNLRKTCFRIVEHNWFETFIVFMILLSSGALAFEDIYIEQRKTIKTMLEYADKVFTYIFILEMLLKWVAYGYQTYFTNAWCWLDFLIVDVSLVSLTANALGYSELGAIKSLRTLRALRPLRALSRFEGMRVVVNALLGAIPSIMNVLLVCLIFWLIFSIMGVNLFAGKFYYCVNTTTDERFEVDQINNFSQCEELIKNNQSARWKNVKVNFDNVGFGYLSLLQVNKFQGMVFDFVTQQVFDISIMILICLNMVTMMVETDDQSKEMENILYWINLVFIVLFTGECVLKLISLRHYYFTIGWNIFDFVVVILSIVGMFLAEMIEKYFVSPTLFRVIRLARIGRILRLIKGAKGIRTLLFALMMSLPALFNIGLLLFLVMFIYAIFGMSNFAYVKREAGIDDMFNFETFGNSMICLFQITTSAGWDGLLAPILNSGEPDCDPNKAHPGSSVKGDCGNPSVGIFFFVSYIIISFLVVVNMYIAVILENFGVATEESAEPLSEDDFEMFYEVWEKFDPDATQFMEFEKLSDFAAALEPPLHLPKPNKVQLIAMDLPMVSGDRIHCLDILFAFTKRVLGESGEMDALRIQMEDRFMASNPSKASYEPITTTLKRKQEEVSAVIIQRAYRRHLLKRTVKQASFIYNKNKTEGGAGQGMKDEILIDKLNENSFTEKTDITASTAVCPPSYDHVTRPDKKKHEKEDKGGLLLEVYAKLTIFTNILYIKGQCLLKDSDPLSVTVTVTVIWGNNLDRRPLPQWRWVATMDAEVQQALLNYYCQEGYFHHVRAAADEALGRLGSDPVFLFYRAYGALRAGDIQESIRQLESIKNKQEVSLCTMMALIYAHKKSPNPDRDAILELDAKMKEQRKTAGQQALYFAGLFLWHLGREDKAREYVDRMIKVSGGGKEGLILKAWLDLTCGKETHIKKAVKYFDEALQEGNDVFALLGKAQYFEVRQNYSGALETVNQIIANFPNFIPAFIKKMKLQLALQDWEQAVETAHRLLQKDALNLEAIRMEALHYLCREGNISEASARLGELIKALDKSETRNAQLFCKMALAFSRTCGRNQLILQHTQTLVERASDLASDNAEFATELGYQMILQGKVKEALKWYKTAMTLDETSVSALTGIIRCQLIQGQLEDAEQQLEFLNEIQQSIGKSGELSFLRAVLAMKKHKRQEEVLALLNDVLDTHFSSLHGFPLGVEYFEKLNPDFLLEIIREYLNFCPAQPASPGQSPSPLLKHCASVLETVVKTVPGLQQAIFLIAKVKYLSGDIEAAQSHLHYCLERNPSYADAHLLMAQVYLAQNNTKLSSQSLELCLSYNFEVREHPIYHLIKAQTQKKMGELSEAIKTLQMAKNLPGMRKPTASSKTKGKRIEIDASDRVSVFLELVEAHRLNGEPHEAAIILQDAINEFSGTPEELRVVIANADLAIAQGDVEQALTMLRNITPEQPYYVQAKEKMADVYLQYRKDKKLYAGCYRDLVEKLPSAHTFLLLGDAYMNIQEPDEAIEVYEQALKKNPKDPALASKIGKALIKTHNYSKAISYYEAALRSGQQNFLCYDLAELLMKLKQYEKAEKVLQQALDHEPVNELSSLMEDGRYQVLLAKIYSKMEKIDEAIVSLQQARELQARVLKRAQIEQLDAVPAQKQLAAEICAEIAKHSTAQRNYEKAIKFYKEALVHCETDKKAMLELARLYLAQDDTDACQHQCSLLLKNDQDNEAATMMMADLMFRKQDYEQAVFHFQQLLERKPDNYATLSRLIDLLRRAGKLEEVPRFLLMAEKHSSRTKLEPGFHYCKGLYLWYTGEPNDALRHFNKARKDSDWGQNAVYNMIEICLNPDNETVGGEVFENLDADIGNSTEKQESVQLAVRTAENLLKELKPQTIQGHIQLRIMENYCLMATKQKSSVERALNTFTEIVMVEKDHIPALLGMATAYMILKQTPRARSQLKRISKMSWNPIDAEEFEKSWLLLADIYIQSAKYDMAGELLKRCLRHNRSCCKAYEYMGYIMEKEQAYKDAAINYEMAWKYGNQANPTIGYKLAFNYLKGKRYVDAINVCHKVLEAHPNYPKIRKEILDKARASLRA</sequence>
<evidence type="ECO:0000256" key="16">
    <source>
        <dbReference type="ARBA" id="ARBA00023069"/>
    </source>
</evidence>
<dbReference type="InterPro" id="IPR027359">
    <property type="entry name" value="Volt_channel_dom_sf"/>
</dbReference>
<protein>
    <recommendedName>
        <fullName evidence="27">Sodium channel protein</fullName>
    </recommendedName>
</protein>
<dbReference type="PROSITE" id="PS50293">
    <property type="entry name" value="TPR_REGION"/>
    <property type="match status" value="1"/>
</dbReference>
<dbReference type="FunFam" id="1.25.40.10:FF:000197">
    <property type="entry name" value="Tetratricopeptide repeat domain 21B"/>
    <property type="match status" value="1"/>
</dbReference>
<comment type="function">
    <text evidence="27">Mediates the voltage-dependent sodium ion permeability of excitable membranes. Assuming opened or closed conformations in response to the voltage difference across the membrane, the protein forms a sodium-selective channel through which Na(+) ions may pass in accordance with their electrochemical gradient.</text>
</comment>
<evidence type="ECO:0000256" key="22">
    <source>
        <dbReference type="ARBA" id="ARBA00023303"/>
    </source>
</evidence>
<keyword evidence="14 27" id="KW-0915">Sodium</keyword>
<comment type="subunit">
    <text evidence="25">Component of the IFT complex A (IFT-A) complex. IFT-A complex is divided into a core subcomplex composed of IFT122:IFT140:WDR19 which is associated with TULP3 and a peripheral subcomplex composed of IFT43:WDR35:TTC21B. Interacts directy with WDR35 and TTC21B. Interacts with TTC25.</text>
</comment>
<dbReference type="InterPro" id="IPR010526">
    <property type="entry name" value="Na_trans_assoc_dom"/>
</dbReference>
<feature type="transmembrane region" description="Helical" evidence="27">
    <location>
        <begin position="1379"/>
        <end position="1397"/>
    </location>
</feature>
<evidence type="ECO:0000313" key="40">
    <source>
        <dbReference type="Proteomes" id="UP000233556"/>
    </source>
</evidence>
<feature type="compositionally biased region" description="Basic and acidic residues" evidence="29">
    <location>
        <begin position="29"/>
        <end position="44"/>
    </location>
</feature>
<dbReference type="InterPro" id="IPR013105">
    <property type="entry name" value="TPR_2"/>
</dbReference>
<feature type="repeat" description="TPR" evidence="26">
    <location>
        <begin position="2192"/>
        <end position="2225"/>
    </location>
</feature>
<feature type="domain" description="Ion transport" evidence="30">
    <location>
        <begin position="1348"/>
        <end position="1603"/>
    </location>
</feature>
<feature type="transmembrane region" description="Helical" evidence="27">
    <location>
        <begin position="786"/>
        <end position="814"/>
    </location>
</feature>
<feature type="region of interest" description="Disordered" evidence="29">
    <location>
        <begin position="1036"/>
        <end position="1065"/>
    </location>
</feature>
<dbReference type="InterPro" id="IPR056836">
    <property type="entry name" value="ARM_TT21_4th"/>
</dbReference>
<dbReference type="PROSITE" id="PS50005">
    <property type="entry name" value="TPR"/>
    <property type="match status" value="4"/>
</dbReference>
<accession>A0A2I0UTR5</accession>
<evidence type="ECO:0000256" key="21">
    <source>
        <dbReference type="ARBA" id="ARBA00023273"/>
    </source>
</evidence>
<evidence type="ECO:0000256" key="15">
    <source>
        <dbReference type="ARBA" id="ARBA00023065"/>
    </source>
</evidence>
<feature type="domain" description="Ion transport" evidence="30">
    <location>
        <begin position="108"/>
        <end position="435"/>
    </location>
</feature>
<feature type="transmembrane region" description="Helical" evidence="27">
    <location>
        <begin position="1409"/>
        <end position="1429"/>
    </location>
</feature>
<dbReference type="Gene3D" id="1.10.287.70">
    <property type="match status" value="3"/>
</dbReference>
<feature type="domain" description="Voltage-gated Na+ ion channel cytoplasmic" evidence="32">
    <location>
        <begin position="462"/>
        <end position="625"/>
    </location>
</feature>
<dbReference type="PANTHER" id="PTHR14699">
    <property type="entry name" value="STI2 PROTEIN-RELATED"/>
    <property type="match status" value="1"/>
</dbReference>
<dbReference type="InterPro" id="IPR056835">
    <property type="entry name" value="ARM_TT21_5th"/>
</dbReference>
<feature type="transmembrane region" description="Helical" evidence="27">
    <location>
        <begin position="1466"/>
        <end position="1494"/>
    </location>
</feature>
<evidence type="ECO:0000259" key="34">
    <source>
        <dbReference type="Pfam" id="PF25060"/>
    </source>
</evidence>
<comment type="similarity">
    <text evidence="27">Belongs to the sodium channel (TC 1.A.1.10) family.</text>
</comment>
<evidence type="ECO:0000256" key="12">
    <source>
        <dbReference type="ARBA" id="ARBA00022882"/>
    </source>
</evidence>
<evidence type="ECO:0000256" key="3">
    <source>
        <dbReference type="ARBA" id="ARBA00010935"/>
    </source>
</evidence>
<dbReference type="Gene3D" id="1.20.5.1190">
    <property type="entry name" value="iswi atpase"/>
    <property type="match status" value="1"/>
</dbReference>
<evidence type="ECO:0000256" key="20">
    <source>
        <dbReference type="ARBA" id="ARBA00023212"/>
    </source>
</evidence>
<keyword evidence="11 26" id="KW-0802">TPR repeat</keyword>
<keyword evidence="7" id="KW-0963">Cytoplasm</keyword>
<feature type="region of interest" description="Disordered" evidence="29">
    <location>
        <begin position="493"/>
        <end position="533"/>
    </location>
</feature>
<proteinExistence type="inferred from homology"/>
<name>A0A2I0UTR5_LIMLA</name>
<dbReference type="Pfam" id="PF00520">
    <property type="entry name" value="Ion_trans"/>
    <property type="match status" value="4"/>
</dbReference>
<dbReference type="Pfam" id="PF06512">
    <property type="entry name" value="Na_trans_assoc"/>
    <property type="match status" value="1"/>
</dbReference>
<reference evidence="40" key="1">
    <citation type="submission" date="2017-11" db="EMBL/GenBank/DDBJ databases">
        <authorList>
            <person name="Lima N.C."/>
            <person name="Parody-Merino A.M."/>
            <person name="Battley P.F."/>
            <person name="Fidler A.E."/>
            <person name="Prosdocimi F."/>
        </authorList>
    </citation>
    <scope>NUCLEOTIDE SEQUENCE [LARGE SCALE GENOMIC DNA]</scope>
</reference>
<dbReference type="InterPro" id="IPR011990">
    <property type="entry name" value="TPR-like_helical_dom_sf"/>
</dbReference>
<dbReference type="Proteomes" id="UP000233556">
    <property type="component" value="Unassembled WGS sequence"/>
</dbReference>
<feature type="domain" description="Ion transport" evidence="30">
    <location>
        <begin position="675"/>
        <end position="904"/>
    </location>
</feature>
<dbReference type="FunFam" id="1.25.40.10:FF:000219">
    <property type="entry name" value="Tetratricopeptide repeat domain 21B"/>
    <property type="match status" value="1"/>
</dbReference>
<organism evidence="39 40">
    <name type="scientific">Limosa lapponica baueri</name>
    <dbReference type="NCBI Taxonomy" id="1758121"/>
    <lineage>
        <taxon>Eukaryota</taxon>
        <taxon>Metazoa</taxon>
        <taxon>Chordata</taxon>
        <taxon>Craniata</taxon>
        <taxon>Vertebrata</taxon>
        <taxon>Euteleostomi</taxon>
        <taxon>Archelosauria</taxon>
        <taxon>Archosauria</taxon>
        <taxon>Dinosauria</taxon>
        <taxon>Saurischia</taxon>
        <taxon>Theropoda</taxon>
        <taxon>Coelurosauria</taxon>
        <taxon>Aves</taxon>
        <taxon>Neognathae</taxon>
        <taxon>Neoaves</taxon>
        <taxon>Charadriiformes</taxon>
        <taxon>Scolopacidae</taxon>
        <taxon>Limosa</taxon>
    </lineage>
</organism>
<evidence type="ECO:0000313" key="39">
    <source>
        <dbReference type="EMBL" id="PKU49451.1"/>
    </source>
</evidence>
<dbReference type="Pfam" id="PF11933">
    <property type="entry name" value="Na_trans_cytopl"/>
    <property type="match status" value="1"/>
</dbReference>
<keyword evidence="10" id="KW-0677">Repeat</keyword>
<dbReference type="Pfam" id="PF25063">
    <property type="entry name" value="ARM_TT21_C"/>
    <property type="match status" value="1"/>
</dbReference>
<dbReference type="FunFam" id="1.10.287.70:FF:000001">
    <property type="entry name" value="Sodium channel protein"/>
    <property type="match status" value="1"/>
</dbReference>
<feature type="coiled-coil region" evidence="28">
    <location>
        <begin position="425"/>
        <end position="463"/>
    </location>
</feature>
<comment type="catalytic activity">
    <reaction evidence="23">
        <text>Na(+)(in) = Na(+)(out)</text>
        <dbReference type="Rhea" id="RHEA:34963"/>
        <dbReference type="ChEBI" id="CHEBI:29101"/>
    </reaction>
</comment>
<comment type="function">
    <text evidence="24">Component of the IFT complex A (IFT-A), a complex required for retrograde ciliary transport and entry into cilia of G protein-coupled receptors (GPCRs). Essential for retrograde trafficking of IFT-1, IFT-B and GPCRs. Negatively modulates the SHH signal transduction.</text>
</comment>
<evidence type="ECO:0000256" key="9">
    <source>
        <dbReference type="ARBA" id="ARBA00022692"/>
    </source>
</evidence>
<keyword evidence="18" id="KW-1015">Disulfide bond</keyword>
<keyword evidence="22 27" id="KW-0407">Ion channel</keyword>
<dbReference type="InterPro" id="IPR056833">
    <property type="entry name" value="ARM_TT21_N"/>
</dbReference>
<evidence type="ECO:0000259" key="30">
    <source>
        <dbReference type="Pfam" id="PF00520"/>
    </source>
</evidence>
<dbReference type="GO" id="GO:0035721">
    <property type="term" value="P:intraciliary retrograde transport"/>
    <property type="evidence" value="ECO:0007669"/>
    <property type="project" value="TreeGrafter"/>
</dbReference>
<keyword evidence="4 27" id="KW-0813">Transport</keyword>
<feature type="domain" description="Ion transport" evidence="30">
    <location>
        <begin position="1123"/>
        <end position="1334"/>
    </location>
</feature>
<evidence type="ECO:0000256" key="28">
    <source>
        <dbReference type="SAM" id="Coils"/>
    </source>
</evidence>
<feature type="transmembrane region" description="Helical" evidence="27">
    <location>
        <begin position="1349"/>
        <end position="1367"/>
    </location>
</feature>
<evidence type="ECO:0000256" key="4">
    <source>
        <dbReference type="ARBA" id="ARBA00022448"/>
    </source>
</evidence>
<feature type="transmembrane region" description="Helical" evidence="27">
    <location>
        <begin position="873"/>
        <end position="899"/>
    </location>
</feature>
<dbReference type="GO" id="GO:0010468">
    <property type="term" value="P:regulation of gene expression"/>
    <property type="evidence" value="ECO:0007669"/>
    <property type="project" value="UniProtKB-ARBA"/>
</dbReference>
<feature type="transmembrane region" description="Helical" evidence="27">
    <location>
        <begin position="401"/>
        <end position="428"/>
    </location>
</feature>
<dbReference type="GO" id="GO:0030991">
    <property type="term" value="C:intraciliary transport particle A"/>
    <property type="evidence" value="ECO:0007669"/>
    <property type="project" value="UniProtKB-ARBA"/>
</dbReference>
<evidence type="ECO:0000256" key="2">
    <source>
        <dbReference type="ARBA" id="ARBA00004651"/>
    </source>
</evidence>
<feature type="domain" description="Tetratricopeptide repeat protein 21A/21B C-terminal ARM" evidence="36">
    <location>
        <begin position="2971"/>
        <end position="3179"/>
    </location>
</feature>
<evidence type="ECO:0000256" key="23">
    <source>
        <dbReference type="ARBA" id="ARBA00036239"/>
    </source>
</evidence>
<comment type="caution">
    <text evidence="27">Lacks conserved residue(s) required for the propagation of feature annotation.</text>
</comment>
<dbReference type="GO" id="GO:0001518">
    <property type="term" value="C:voltage-gated sodium channel complex"/>
    <property type="evidence" value="ECO:0007669"/>
    <property type="project" value="UniProtKB-UniRule"/>
</dbReference>
<feature type="repeat" description="TPR" evidence="26">
    <location>
        <begin position="2657"/>
        <end position="2690"/>
    </location>
</feature>
<keyword evidence="20" id="KW-0206">Cytoskeleton</keyword>
<feature type="compositionally biased region" description="Basic and acidic residues" evidence="29">
    <location>
        <begin position="500"/>
        <end position="514"/>
    </location>
</feature>
<dbReference type="FunFam" id="1.20.5.1190:FF:000001">
    <property type="entry name" value="Sodium channel protein"/>
    <property type="match status" value="1"/>
</dbReference>
<dbReference type="InterPro" id="IPR024583">
    <property type="entry name" value="Na_trans_cytopl"/>
</dbReference>
<feature type="transmembrane region" description="Helical" evidence="27">
    <location>
        <begin position="1164"/>
        <end position="1183"/>
    </location>
</feature>
<dbReference type="InterPro" id="IPR058542">
    <property type="entry name" value="IQ_SCN5A_C"/>
</dbReference>
<evidence type="ECO:0000259" key="36">
    <source>
        <dbReference type="Pfam" id="PF25063"/>
    </source>
</evidence>
<keyword evidence="9 27" id="KW-0812">Transmembrane</keyword>
<evidence type="ECO:0000259" key="31">
    <source>
        <dbReference type="Pfam" id="PF06512"/>
    </source>
</evidence>
<dbReference type="GO" id="GO:0061512">
    <property type="term" value="P:protein localization to cilium"/>
    <property type="evidence" value="ECO:0007669"/>
    <property type="project" value="UniProtKB-ARBA"/>
</dbReference>
<evidence type="ECO:0000256" key="26">
    <source>
        <dbReference type="PROSITE-ProRule" id="PRU00339"/>
    </source>
</evidence>
<keyword evidence="12 27" id="KW-0851">Voltage-gated channel</keyword>
<dbReference type="InterPro" id="IPR019734">
    <property type="entry name" value="TPR_rpt"/>
</dbReference>
<evidence type="ECO:0000256" key="17">
    <source>
        <dbReference type="ARBA" id="ARBA00023136"/>
    </source>
</evidence>
<feature type="domain" description="Sodium ion transport-associated" evidence="31">
    <location>
        <begin position="913"/>
        <end position="1119"/>
    </location>
</feature>
<feature type="domain" description="Tetratricopeptide repeat protein 21A/21B fifth ARM repeats" evidence="37">
    <location>
        <begin position="2820"/>
        <end position="2936"/>
    </location>
</feature>
<reference evidence="40" key="2">
    <citation type="submission" date="2017-12" db="EMBL/GenBank/DDBJ databases">
        <title>Genome sequence of the Bar-tailed Godwit (Limosa lapponica baueri).</title>
        <authorList>
            <person name="Lima N.C.B."/>
            <person name="Parody-Merino A.M."/>
            <person name="Battley P.F."/>
            <person name="Fidler A.E."/>
            <person name="Prosdocimi F."/>
        </authorList>
    </citation>
    <scope>NUCLEOTIDE SEQUENCE [LARGE SCALE GENOMIC DNA]</scope>
</reference>
<evidence type="ECO:0000259" key="33">
    <source>
        <dbReference type="Pfam" id="PF24609"/>
    </source>
</evidence>
<keyword evidence="15 27" id="KW-0406">Ion transport</keyword>
<dbReference type="Pfam" id="PF25068">
    <property type="entry name" value="ARM_TT21_4th"/>
    <property type="match status" value="1"/>
</dbReference>
<evidence type="ECO:0000259" key="38">
    <source>
        <dbReference type="Pfam" id="PF25068"/>
    </source>
</evidence>
<evidence type="ECO:0000256" key="10">
    <source>
        <dbReference type="ARBA" id="ARBA00022737"/>
    </source>
</evidence>
<dbReference type="EMBL" id="KZ505638">
    <property type="protein sequence ID" value="PKU49451.1"/>
    <property type="molecule type" value="Genomic_DNA"/>
</dbReference>
<dbReference type="SUPFAM" id="SSF81324">
    <property type="entry name" value="Voltage-gated potassium channels"/>
    <property type="match status" value="4"/>
</dbReference>
<dbReference type="InterPro" id="IPR056834">
    <property type="entry name" value="ARM_TT21_C"/>
</dbReference>
<dbReference type="FunFam" id="1.20.120.350:FF:000002">
    <property type="entry name" value="Sodium channel protein"/>
    <property type="match status" value="1"/>
</dbReference>
<dbReference type="FunFam" id="1.20.120.350:FF:000004">
    <property type="entry name" value="Sodium channel protein"/>
    <property type="match status" value="1"/>
</dbReference>
<keyword evidence="13 27" id="KW-1133">Transmembrane helix</keyword>
<keyword evidence="28" id="KW-0175">Coiled coil</keyword>
<dbReference type="FunFam" id="1.25.40.10:FF:000245">
    <property type="entry name" value="Tetratricopeptide repeat domain 21B"/>
    <property type="match status" value="1"/>
</dbReference>
<feature type="transmembrane region" description="Helical" evidence="27">
    <location>
        <begin position="1570"/>
        <end position="1593"/>
    </location>
</feature>
<dbReference type="FunFam" id="1.10.287.70:FF:000006">
    <property type="entry name" value="Sodium channel protein"/>
    <property type="match status" value="1"/>
</dbReference>
<feature type="transmembrane region" description="Helical" evidence="27">
    <location>
        <begin position="1125"/>
        <end position="1143"/>
    </location>
</feature>
<dbReference type="Pfam" id="PF07719">
    <property type="entry name" value="TPR_2"/>
    <property type="match status" value="1"/>
</dbReference>
<feature type="repeat" description="TPR" evidence="26">
    <location>
        <begin position="2590"/>
        <end position="2623"/>
    </location>
</feature>
<dbReference type="PANTHER" id="PTHR14699:SF1">
    <property type="entry name" value="TETRATRICOPEPTIDE REPEAT PROTEIN 21B"/>
    <property type="match status" value="1"/>
</dbReference>
<feature type="transmembrane region" description="Helical" evidence="27">
    <location>
        <begin position="227"/>
        <end position="247"/>
    </location>
</feature>
<gene>
    <name evidence="39" type="ORF">llap_316</name>
</gene>
<evidence type="ECO:0000256" key="5">
    <source>
        <dbReference type="ARBA" id="ARBA00022461"/>
    </source>
</evidence>
<dbReference type="FunFam" id="1.25.40.10:FF:000493">
    <property type="entry name" value="Tetratricopeptide repeat domain 21B"/>
    <property type="match status" value="1"/>
</dbReference>
<dbReference type="InterPro" id="IPR056832">
    <property type="entry name" value="ARM_TT21_2nd"/>
</dbReference>
<feature type="transmembrane region" description="Helical" evidence="27">
    <location>
        <begin position="676"/>
        <end position="694"/>
    </location>
</feature>
<evidence type="ECO:0000256" key="18">
    <source>
        <dbReference type="ARBA" id="ARBA00023157"/>
    </source>
</evidence>
<feature type="transmembrane region" description="Helical" evidence="27">
    <location>
        <begin position="1256"/>
        <end position="1276"/>
    </location>
</feature>
<comment type="subcellular location">
    <subcellularLocation>
        <location evidence="2 27">Cell membrane</location>
        <topology evidence="2 27">Multi-pass membrane protein</topology>
    </subcellularLocation>
    <subcellularLocation>
        <location evidence="1">Cytoplasm</location>
        <location evidence="1">Cytoskeleton</location>
        <location evidence="1">Cilium axoneme</location>
    </subcellularLocation>
</comment>
<dbReference type="SMART" id="SM00028">
    <property type="entry name" value="TPR"/>
    <property type="match status" value="14"/>
</dbReference>
<feature type="repeat" description="TPR" evidence="26">
    <location>
        <begin position="2820"/>
        <end position="2853"/>
    </location>
</feature>
<evidence type="ECO:0000259" key="32">
    <source>
        <dbReference type="Pfam" id="PF11933"/>
    </source>
</evidence>
<dbReference type="FunFam" id="1.10.238.10:FF:000002">
    <property type="entry name" value="Sodium channel protein"/>
    <property type="match status" value="1"/>
</dbReference>
<comment type="similarity">
    <text evidence="3">Belongs to the TTC21 family.</text>
</comment>
<keyword evidence="5 27" id="KW-0894">Sodium channel</keyword>
<evidence type="ECO:0000259" key="37">
    <source>
        <dbReference type="Pfam" id="PF25064"/>
    </source>
</evidence>
<dbReference type="InterPro" id="IPR005821">
    <property type="entry name" value="Ion_trans_dom"/>
</dbReference>
<evidence type="ECO:0000256" key="8">
    <source>
        <dbReference type="ARBA" id="ARBA00022553"/>
    </source>
</evidence>
<keyword evidence="8" id="KW-0597">Phosphoprotein</keyword>
<evidence type="ECO:0000256" key="1">
    <source>
        <dbReference type="ARBA" id="ARBA00004430"/>
    </source>
</evidence>
<dbReference type="Gene3D" id="1.10.238.10">
    <property type="entry name" value="EF-hand"/>
    <property type="match status" value="1"/>
</dbReference>
<feature type="domain" description="Tetratricopeptide repeat protein 21A/21B second ARM" evidence="34">
    <location>
        <begin position="2137"/>
        <end position="2408"/>
    </location>
</feature>
<evidence type="ECO:0000256" key="6">
    <source>
        <dbReference type="ARBA" id="ARBA00022475"/>
    </source>
</evidence>
<dbReference type="Gene3D" id="1.25.40.10">
    <property type="entry name" value="Tetratricopeptide repeat domain"/>
    <property type="match status" value="6"/>
</dbReference>
<keyword evidence="6" id="KW-1003">Cell membrane</keyword>
<evidence type="ECO:0000256" key="27">
    <source>
        <dbReference type="RuleBase" id="RU361132"/>
    </source>
</evidence>
<dbReference type="PRINTS" id="PR00170">
    <property type="entry name" value="NACHANNEL"/>
</dbReference>
<dbReference type="GO" id="GO:0005248">
    <property type="term" value="F:voltage-gated sodium channel activity"/>
    <property type="evidence" value="ECO:0007669"/>
    <property type="project" value="InterPro"/>
</dbReference>
<dbReference type="Pfam" id="PF24609">
    <property type="entry name" value="IQ_SCN5A_C"/>
    <property type="match status" value="1"/>
</dbReference>
<evidence type="ECO:0000256" key="11">
    <source>
        <dbReference type="ARBA" id="ARBA00022803"/>
    </source>
</evidence>
<dbReference type="InterPro" id="IPR001696">
    <property type="entry name" value="Na_channel_asu"/>
</dbReference>
<evidence type="ECO:0000259" key="35">
    <source>
        <dbReference type="Pfam" id="PF25062"/>
    </source>
</evidence>
<evidence type="ECO:0000256" key="7">
    <source>
        <dbReference type="ARBA" id="ARBA00022490"/>
    </source>
</evidence>
<dbReference type="Pfam" id="PF25060">
    <property type="entry name" value="ARM_TT21_2nd"/>
    <property type="match status" value="1"/>
</dbReference>
<dbReference type="Gene3D" id="1.20.120.350">
    <property type="entry name" value="Voltage-gated potassium channels. Chain C"/>
    <property type="match status" value="4"/>
</dbReference>
<evidence type="ECO:0000256" key="13">
    <source>
        <dbReference type="ARBA" id="ARBA00022989"/>
    </source>
</evidence>
<feature type="domain" description="Tetratricopeptide repeat protein 21A/21B fourth ARM" evidence="38">
    <location>
        <begin position="2626"/>
        <end position="2779"/>
    </location>
</feature>
<evidence type="ECO:0000256" key="29">
    <source>
        <dbReference type="SAM" id="MobiDB-lite"/>
    </source>
</evidence>
<evidence type="ECO:0000256" key="25">
    <source>
        <dbReference type="ARBA" id="ARBA00062181"/>
    </source>
</evidence>
<dbReference type="Pfam" id="PF25062">
    <property type="entry name" value="ARM_TT21_N"/>
    <property type="match status" value="1"/>
</dbReference>
<dbReference type="Pfam" id="PF25058">
    <property type="entry name" value="ARM_TT21"/>
    <property type="match status" value="1"/>
</dbReference>
<evidence type="ECO:0000256" key="14">
    <source>
        <dbReference type="ARBA" id="ARBA00023053"/>
    </source>
</evidence>
<keyword evidence="17 27" id="KW-0472">Membrane</keyword>
<dbReference type="SUPFAM" id="SSF48452">
    <property type="entry name" value="TPR-like"/>
    <property type="match status" value="6"/>
</dbReference>
<feature type="region of interest" description="Disordered" evidence="29">
    <location>
        <begin position="28"/>
        <end position="59"/>
    </location>
</feature>
<dbReference type="FunFam" id="1.20.120.350:FF:000003">
    <property type="entry name" value="Voltage-dependent sodium channel"/>
    <property type="match status" value="1"/>
</dbReference>
<keyword evidence="16" id="KW-0969">Cilium</keyword>
<keyword evidence="21" id="KW-0966">Cell projection</keyword>
<feature type="domain" description="SCN5A-like C-terminal IQ motif" evidence="33">
    <location>
        <begin position="1715"/>
        <end position="1747"/>
    </location>
</feature>
<feature type="domain" description="Tetratricopeptide repeat protein 21A/21B N-terminal ARM repeat" evidence="35">
    <location>
        <begin position="1879"/>
        <end position="2100"/>
    </location>
</feature>
<dbReference type="Pfam" id="PF25064">
    <property type="entry name" value="ARM_TT21_5th"/>
    <property type="match status" value="1"/>
</dbReference>
<dbReference type="InterPro" id="IPR040364">
    <property type="entry name" value="TTC21A/TTC21B"/>
</dbReference>
<keyword evidence="19 27" id="KW-0739">Sodium transport</keyword>
<dbReference type="FunFam" id="1.20.120.350:FF:000005">
    <property type="entry name" value="Sodium channel protein"/>
    <property type="match status" value="1"/>
</dbReference>
<keyword evidence="40" id="KW-1185">Reference proteome</keyword>
<dbReference type="OrthoDB" id="10259630at2759"/>
<evidence type="ECO:0000256" key="24">
    <source>
        <dbReference type="ARBA" id="ARBA00058418"/>
    </source>
</evidence>